<dbReference type="Gene3D" id="3.40.50.300">
    <property type="entry name" value="P-loop containing nucleotide triphosphate hydrolases"/>
    <property type="match status" value="1"/>
</dbReference>
<dbReference type="PROSITE" id="PS50966">
    <property type="entry name" value="ZF_SWIM"/>
    <property type="match status" value="1"/>
</dbReference>
<feature type="domain" description="Helicase ATP-binding" evidence="4">
    <location>
        <begin position="636"/>
        <end position="798"/>
    </location>
</feature>
<dbReference type="CDD" id="cd18793">
    <property type="entry name" value="SF2_C_SNF"/>
    <property type="match status" value="1"/>
</dbReference>
<dbReference type="PROSITE" id="PS51192">
    <property type="entry name" value="HELICASE_ATP_BIND_1"/>
    <property type="match status" value="1"/>
</dbReference>
<accession>A0A0A5G5F9</accession>
<dbReference type="SMART" id="SM00490">
    <property type="entry name" value="HELICc"/>
    <property type="match status" value="1"/>
</dbReference>
<proteinExistence type="predicted"/>
<dbReference type="SUPFAM" id="SSF52540">
    <property type="entry name" value="P-loop containing nucleoside triphosphate hydrolases"/>
    <property type="match status" value="2"/>
</dbReference>
<evidence type="ECO:0000259" key="3">
    <source>
        <dbReference type="PROSITE" id="PS50966"/>
    </source>
</evidence>
<dbReference type="EMBL" id="AVPG01000014">
    <property type="protein sequence ID" value="KGX86330.1"/>
    <property type="molecule type" value="Genomic_DNA"/>
</dbReference>
<dbReference type="Gene3D" id="3.40.50.10810">
    <property type="entry name" value="Tandem AAA-ATPase domain"/>
    <property type="match status" value="1"/>
</dbReference>
<dbReference type="OrthoDB" id="9760715at2"/>
<dbReference type="InterPro" id="IPR027417">
    <property type="entry name" value="P-loop_NTPase"/>
</dbReference>
<protein>
    <recommendedName>
        <fullName evidence="8">Helicase SNF2</fullName>
    </recommendedName>
</protein>
<evidence type="ECO:0000259" key="4">
    <source>
        <dbReference type="PROSITE" id="PS51192"/>
    </source>
</evidence>
<dbReference type="FunFam" id="3.40.50.300:FF:000533">
    <property type="entry name" value="Helicase, Snf2 family"/>
    <property type="match status" value="1"/>
</dbReference>
<dbReference type="InterPro" id="IPR049730">
    <property type="entry name" value="SNF2/RAD54-like_C"/>
</dbReference>
<dbReference type="InterPro" id="IPR000330">
    <property type="entry name" value="SNF2_N"/>
</dbReference>
<dbReference type="Pfam" id="PF00271">
    <property type="entry name" value="Helicase_C"/>
    <property type="match status" value="1"/>
</dbReference>
<dbReference type="PROSITE" id="PS51194">
    <property type="entry name" value="HELICASE_CTER"/>
    <property type="match status" value="1"/>
</dbReference>
<dbReference type="GO" id="GO:0008270">
    <property type="term" value="F:zinc ion binding"/>
    <property type="evidence" value="ECO:0007669"/>
    <property type="project" value="UniProtKB-KW"/>
</dbReference>
<evidence type="ECO:0008006" key="8">
    <source>
        <dbReference type="Google" id="ProtNLM"/>
    </source>
</evidence>
<keyword evidence="2" id="KW-0862">Zinc</keyword>
<evidence type="ECO:0000313" key="6">
    <source>
        <dbReference type="EMBL" id="KGX86330.1"/>
    </source>
</evidence>
<evidence type="ECO:0000256" key="2">
    <source>
        <dbReference type="PROSITE-ProRule" id="PRU00325"/>
    </source>
</evidence>
<keyword evidence="2" id="KW-0863">Zinc-finger</keyword>
<keyword evidence="2" id="KW-0479">Metal-binding</keyword>
<feature type="domain" description="Helicase C-terminal" evidence="5">
    <location>
        <begin position="908"/>
        <end position="1065"/>
    </location>
</feature>
<dbReference type="Pfam" id="PF08455">
    <property type="entry name" value="SNF2_assoc"/>
    <property type="match status" value="1"/>
</dbReference>
<dbReference type="eggNOG" id="COG0553">
    <property type="taxonomic scope" value="Bacteria"/>
</dbReference>
<dbReference type="GO" id="GO:0016787">
    <property type="term" value="F:hydrolase activity"/>
    <property type="evidence" value="ECO:0007669"/>
    <property type="project" value="UniProtKB-KW"/>
</dbReference>
<evidence type="ECO:0000256" key="1">
    <source>
        <dbReference type="ARBA" id="ARBA00022801"/>
    </source>
</evidence>
<sequence>MIEITASEILELSGWLTYKRGASYYEKAAVKKLEQVNHAQTPFIQFHAQVAGNRSTPYHVHVQFFKGSGSYLSSSCSCPAFEDGMSECKHIVAVLMEIMEHYTSNRSVWKKQQTAMKERIPSLREIQEATSFVDHLIENATTEDDVMTQHKEPLQMQFELKGLSATFSTPTLSIKAGTSRLYVVKDISTFIEAWENEDEVYFTNHYTYDPKQQIMAKEDAEVLTYLAPLVKSLQFFRDYHHTRENNKELTIPEHFMEGLLERLELCEDVRVSQHSQSYPYCVKHHTFPETFALAKEGNYYAFMIKDNGFISKQIADTSYFLKDNILYKVNHSIRSTVIPIYRHLSQSLNHTQLLKQEHVEQLAGTLFPVLEAHDLLEIDPAIKNDLKREECKPIMELDKHDTGLRALLLFQYGDEVMNPFLETGRDSEQMIARNMQKERHVMRLIEQANFHWNGEVLSLQGSYNLGMFFYEILPELEKHATVVKSAEVVDMYHDLPPDMPFSFDIDESHGWFDIRFPTEDISDEDIRALFQSLKSRNNYYQLHNGKIVDLEAEAWSNTRSLIEELQLDEESFEDGVIHLPKYRALQVDTSLGVQQSEAFGQLVEAIKHPETSHEQLPSSLQADLRDYQLRGFQWLRSLSRHGFGGVLADEMGLGKTLQGLSYILAGRQERPEADPFLVVAPSSLIYNWEQEAAKFTPSLHVRVIAGAKEERREQLANLEGVDLIITSYPILRRDIDLYQPYFFQGVLLDEAQSFKNYTSLTYKAVRSIRAETAFALTGTPVENRAEELWTLFSVVMPGLLYDRKTFKQVPQSMIKKKISPFVLRRTKREVLTELPDKIQTTRYTELSKEQRQLYVGYLQEIQQQTKTQLETGGLQQNRMQILSNLTRLRQLCCHPSLFVENYQGESGKLEELRTFIQEAHENGQRLLIFSQFTSMLQLIADMVEKEGLSYYYLDGSTPSQERLAMSNQFNDGEKDLFLISLKAGGTGLNLVGADTVVLYDLWWNPAVEQQAADRAHRIGQKSTVQVVKMIAQGTIEEKIQALQEKKQDLFDTLIQSGEGNLSALTEEDIREILSI</sequence>
<dbReference type="InterPro" id="IPR038718">
    <property type="entry name" value="SNF2-like_sf"/>
</dbReference>
<keyword evidence="7" id="KW-1185">Reference proteome</keyword>
<gene>
    <name evidence="6" type="ORF">N784_05110</name>
</gene>
<dbReference type="STRING" id="1385512.N784_05110"/>
<feature type="domain" description="SWIM-type" evidence="3">
    <location>
        <begin position="58"/>
        <end position="99"/>
    </location>
</feature>
<dbReference type="InterPro" id="IPR013663">
    <property type="entry name" value="Helicase_SWF/SNF/SWI_bac"/>
</dbReference>
<dbReference type="SMART" id="SM00487">
    <property type="entry name" value="DEXDc"/>
    <property type="match status" value="1"/>
</dbReference>
<keyword evidence="1" id="KW-0378">Hydrolase</keyword>
<reference evidence="6 7" key="1">
    <citation type="submission" date="2013-08" db="EMBL/GenBank/DDBJ databases">
        <authorList>
            <person name="Huang J."/>
            <person name="Wang G."/>
        </authorList>
    </citation>
    <scope>NUCLEOTIDE SEQUENCE [LARGE SCALE GENOMIC DNA]</scope>
    <source>
        <strain evidence="6 7">JSM 072002</strain>
    </source>
</reference>
<dbReference type="RefSeq" id="WP_036834569.1">
    <property type="nucleotide sequence ID" value="NZ_AVPG01000014.1"/>
</dbReference>
<organism evidence="6 7">
    <name type="scientific">Pontibacillus litoralis JSM 072002</name>
    <dbReference type="NCBI Taxonomy" id="1385512"/>
    <lineage>
        <taxon>Bacteria</taxon>
        <taxon>Bacillati</taxon>
        <taxon>Bacillota</taxon>
        <taxon>Bacilli</taxon>
        <taxon>Bacillales</taxon>
        <taxon>Bacillaceae</taxon>
        <taxon>Pontibacillus</taxon>
    </lineage>
</organism>
<dbReference type="PANTHER" id="PTHR10799">
    <property type="entry name" value="SNF2/RAD54 HELICASE FAMILY"/>
    <property type="match status" value="1"/>
</dbReference>
<dbReference type="GO" id="GO:0005524">
    <property type="term" value="F:ATP binding"/>
    <property type="evidence" value="ECO:0007669"/>
    <property type="project" value="InterPro"/>
</dbReference>
<dbReference type="Proteomes" id="UP000030401">
    <property type="component" value="Unassembled WGS sequence"/>
</dbReference>
<evidence type="ECO:0000259" key="5">
    <source>
        <dbReference type="PROSITE" id="PS51194"/>
    </source>
</evidence>
<dbReference type="InterPro" id="IPR001650">
    <property type="entry name" value="Helicase_C-like"/>
</dbReference>
<dbReference type="InterPro" id="IPR007527">
    <property type="entry name" value="Znf_SWIM"/>
</dbReference>
<dbReference type="InterPro" id="IPR014001">
    <property type="entry name" value="Helicase_ATP-bd"/>
</dbReference>
<comment type="caution">
    <text evidence="6">The sequence shown here is derived from an EMBL/GenBank/DDBJ whole genome shotgun (WGS) entry which is preliminary data.</text>
</comment>
<name>A0A0A5G5F9_9BACI</name>
<evidence type="ECO:0000313" key="7">
    <source>
        <dbReference type="Proteomes" id="UP000030401"/>
    </source>
</evidence>
<dbReference type="Pfam" id="PF00176">
    <property type="entry name" value="SNF2-rel_dom"/>
    <property type="match status" value="1"/>
</dbReference>
<dbReference type="AlphaFoldDB" id="A0A0A5G5F9"/>